<proteinExistence type="predicted"/>
<evidence type="ECO:0000313" key="2">
    <source>
        <dbReference type="EMBL" id="KAF0971709.1"/>
    </source>
</evidence>
<feature type="compositionally biased region" description="Low complexity" evidence="1">
    <location>
        <begin position="1"/>
        <end position="12"/>
    </location>
</feature>
<comment type="caution">
    <text evidence="2">The sequence shown here is derived from an EMBL/GenBank/DDBJ whole genome shotgun (WGS) entry which is preliminary data.</text>
</comment>
<dbReference type="Proteomes" id="UP000444721">
    <property type="component" value="Unassembled WGS sequence"/>
</dbReference>
<keyword evidence="3" id="KW-1185">Reference proteome</keyword>
<dbReference type="RefSeq" id="XP_044556425.1">
    <property type="nucleotide sequence ID" value="XM_044713944.1"/>
</dbReference>
<reference evidence="2 3" key="1">
    <citation type="journal article" date="2019" name="Sci. Rep.">
        <title>Nanopore sequencing improves the draft genome of the human pathogenic amoeba Naegleria fowleri.</title>
        <authorList>
            <person name="Liechti N."/>
            <person name="Schurch N."/>
            <person name="Bruggmann R."/>
            <person name="Wittwer M."/>
        </authorList>
    </citation>
    <scope>NUCLEOTIDE SEQUENCE [LARGE SCALE GENOMIC DNA]</scope>
    <source>
        <strain evidence="2 3">ATCC 30894</strain>
    </source>
</reference>
<dbReference type="VEuPathDB" id="AmoebaDB:NfTy_081230"/>
<name>A0A6A5BF73_NAEFO</name>
<protein>
    <submittedName>
        <fullName evidence="2">Uncharacterized protein</fullName>
    </submittedName>
</protein>
<dbReference type="AlphaFoldDB" id="A0A6A5BF73"/>
<evidence type="ECO:0000313" key="3">
    <source>
        <dbReference type="Proteomes" id="UP000444721"/>
    </source>
</evidence>
<evidence type="ECO:0000256" key="1">
    <source>
        <dbReference type="SAM" id="MobiDB-lite"/>
    </source>
</evidence>
<dbReference type="EMBL" id="VFQX01000074">
    <property type="protein sequence ID" value="KAF0971709.1"/>
    <property type="molecule type" value="Genomic_DNA"/>
</dbReference>
<feature type="region of interest" description="Disordered" evidence="1">
    <location>
        <begin position="1"/>
        <end position="44"/>
    </location>
</feature>
<dbReference type="VEuPathDB" id="AmoebaDB:FDP41_009932"/>
<sequence>MGQSSSSQDSTTATVNESNDQKTSVHFDLLNENSEEGDDSVKPHDLSSQLVDYFPVETFEKDKEFHKKREYLWTFMNIYSGCADVASTNFSGPQDMMNLENYVSFCSANELKKLRDGKGIDCYDDLNLNLRKHRSPKKIDELIDDLNYCLESSDQTKEELSSLSNARMKWTEPNTLVQLMPRIGQLLKSKQISREHDNDPSNLIETYSFENKDMEKKKEIAKYLVDTIAKKQAKNYDDCMTKAKDLPDHERVLKNCASETLQLGYLMGTIACKKQLLDCISRENQPFGFSLAETSVTNFVRCASEVPCFAELESIWSQTRSETK</sequence>
<dbReference type="GeneID" id="68117147"/>
<accession>A0A6A5BF73</accession>
<gene>
    <name evidence="2" type="ORF">FDP41_009932</name>
</gene>
<dbReference type="VEuPathDB" id="AmoebaDB:NF0042400"/>
<dbReference type="OrthoDB" id="10305572at2759"/>
<organism evidence="2 3">
    <name type="scientific">Naegleria fowleri</name>
    <name type="common">Brain eating amoeba</name>
    <dbReference type="NCBI Taxonomy" id="5763"/>
    <lineage>
        <taxon>Eukaryota</taxon>
        <taxon>Discoba</taxon>
        <taxon>Heterolobosea</taxon>
        <taxon>Tetramitia</taxon>
        <taxon>Eutetramitia</taxon>
        <taxon>Vahlkampfiidae</taxon>
        <taxon>Naegleria</taxon>
    </lineage>
</organism>